<dbReference type="InterPro" id="IPR022893">
    <property type="entry name" value="Shikimate_DH_fam"/>
</dbReference>
<proteinExistence type="predicted"/>
<dbReference type="Proteomes" id="UP001610563">
    <property type="component" value="Unassembled WGS sequence"/>
</dbReference>
<dbReference type="EMBL" id="JBFTWV010000027">
    <property type="protein sequence ID" value="KAL2796380.1"/>
    <property type="molecule type" value="Genomic_DNA"/>
</dbReference>
<dbReference type="Gene3D" id="3.40.50.720">
    <property type="entry name" value="NAD(P)-binding Rossmann-like Domain"/>
    <property type="match status" value="1"/>
</dbReference>
<evidence type="ECO:0000259" key="2">
    <source>
        <dbReference type="Pfam" id="PF08501"/>
    </source>
</evidence>
<dbReference type="Pfam" id="PF08501">
    <property type="entry name" value="Shikimate_dh_N"/>
    <property type="match status" value="1"/>
</dbReference>
<feature type="domain" description="Shikimate dehydrogenase substrate binding N-terminal" evidence="2">
    <location>
        <begin position="12"/>
        <end position="92"/>
    </location>
</feature>
<dbReference type="Gene3D" id="3.40.50.10860">
    <property type="entry name" value="Leucine Dehydrogenase, chain A, domain 1"/>
    <property type="match status" value="1"/>
</dbReference>
<sequence length="345" mass="37848">MTPPQEPKTLHLVGIGVTHSIAPGMHTYIAKSLGLSWTFHATECPTLSDVLSLARDPRTAGLVVTMPYKNIIIPHLDELDDLVETIGACNNIHYTYTPAPTNPTSNTDSPETENTSGSTRLLRGTNTDWRGIKGCLLEAGDESARPTATAPGAALIIGAGGASRAAVYALRRHLHCQTIYVVNRDEGEVGDLVHDVQERARGKMAGDGSGSIPEIIHIRDVDEAERCIVQKPYFIVGTVPDLEPKTDGEKVVAAVLEWFLENGETTTTRRKTGVVLDMCFKPRRTRMLRLAERLGWPVVEGTHVIGYQIEEQWRLWAGKEAVARMDREGAWRVLLRAAEESTAIN</sequence>
<comment type="caution">
    <text evidence="3">The sequence shown here is derived from an EMBL/GenBank/DDBJ whole genome shotgun (WGS) entry which is preliminary data.</text>
</comment>
<dbReference type="InterPro" id="IPR046346">
    <property type="entry name" value="Aminoacid_DH-like_N_sf"/>
</dbReference>
<dbReference type="PANTHER" id="PTHR21089">
    <property type="entry name" value="SHIKIMATE DEHYDROGENASE"/>
    <property type="match status" value="1"/>
</dbReference>
<organism evidence="3 4">
    <name type="scientific">Aspergillus keveii</name>
    <dbReference type="NCBI Taxonomy" id="714993"/>
    <lineage>
        <taxon>Eukaryota</taxon>
        <taxon>Fungi</taxon>
        <taxon>Dikarya</taxon>
        <taxon>Ascomycota</taxon>
        <taxon>Pezizomycotina</taxon>
        <taxon>Eurotiomycetes</taxon>
        <taxon>Eurotiomycetidae</taxon>
        <taxon>Eurotiales</taxon>
        <taxon>Aspergillaceae</taxon>
        <taxon>Aspergillus</taxon>
        <taxon>Aspergillus subgen. Nidulantes</taxon>
    </lineage>
</organism>
<feature type="region of interest" description="Disordered" evidence="1">
    <location>
        <begin position="99"/>
        <end position="123"/>
    </location>
</feature>
<dbReference type="InterPro" id="IPR013708">
    <property type="entry name" value="Shikimate_DH-bd_N"/>
</dbReference>
<accession>A0ABR4GCT3</accession>
<evidence type="ECO:0000313" key="3">
    <source>
        <dbReference type="EMBL" id="KAL2796380.1"/>
    </source>
</evidence>
<dbReference type="InterPro" id="IPR036291">
    <property type="entry name" value="NAD(P)-bd_dom_sf"/>
</dbReference>
<evidence type="ECO:0000313" key="4">
    <source>
        <dbReference type="Proteomes" id="UP001610563"/>
    </source>
</evidence>
<reference evidence="3 4" key="1">
    <citation type="submission" date="2024-07" db="EMBL/GenBank/DDBJ databases">
        <title>Section-level genome sequencing and comparative genomics of Aspergillus sections Usti and Cavernicolus.</title>
        <authorList>
            <consortium name="Lawrence Berkeley National Laboratory"/>
            <person name="Nybo J.L."/>
            <person name="Vesth T.C."/>
            <person name="Theobald S."/>
            <person name="Frisvad J.C."/>
            <person name="Larsen T.O."/>
            <person name="Kjaerboelling I."/>
            <person name="Rothschild-Mancinelli K."/>
            <person name="Lyhne E.K."/>
            <person name="Kogle M.E."/>
            <person name="Barry K."/>
            <person name="Clum A."/>
            <person name="Na H."/>
            <person name="Ledsgaard L."/>
            <person name="Lin J."/>
            <person name="Lipzen A."/>
            <person name="Kuo A."/>
            <person name="Riley R."/>
            <person name="Mondo S."/>
            <person name="Labutti K."/>
            <person name="Haridas S."/>
            <person name="Pangalinan J."/>
            <person name="Salamov A.A."/>
            <person name="Simmons B.A."/>
            <person name="Magnuson J.K."/>
            <person name="Chen J."/>
            <person name="Drula E."/>
            <person name="Henrissat B."/>
            <person name="Wiebenga A."/>
            <person name="Lubbers R.J."/>
            <person name="Gomes A.C."/>
            <person name="Makela M.R."/>
            <person name="Stajich J."/>
            <person name="Grigoriev I.V."/>
            <person name="Mortensen U.H."/>
            <person name="De Vries R.P."/>
            <person name="Baker S.E."/>
            <person name="Andersen M.R."/>
        </authorList>
    </citation>
    <scope>NUCLEOTIDE SEQUENCE [LARGE SCALE GENOMIC DNA]</scope>
    <source>
        <strain evidence="3 4">CBS 209.92</strain>
    </source>
</reference>
<gene>
    <name evidence="3" type="ORF">BJX66DRAFT_140679</name>
</gene>
<name>A0ABR4GCT3_9EURO</name>
<dbReference type="SUPFAM" id="SSF51735">
    <property type="entry name" value="NAD(P)-binding Rossmann-fold domains"/>
    <property type="match status" value="1"/>
</dbReference>
<dbReference type="PANTHER" id="PTHR21089:SF26">
    <property type="entry name" value="AROM POLYPEPTIDE, PUTATIVE-RELATED"/>
    <property type="match status" value="1"/>
</dbReference>
<protein>
    <recommendedName>
        <fullName evidence="2">Shikimate dehydrogenase substrate binding N-terminal domain-containing protein</fullName>
    </recommendedName>
</protein>
<evidence type="ECO:0000256" key="1">
    <source>
        <dbReference type="SAM" id="MobiDB-lite"/>
    </source>
</evidence>
<dbReference type="SUPFAM" id="SSF53223">
    <property type="entry name" value="Aminoacid dehydrogenase-like, N-terminal domain"/>
    <property type="match status" value="1"/>
</dbReference>
<dbReference type="CDD" id="cd01065">
    <property type="entry name" value="NAD_bind_Shikimate_DH"/>
    <property type="match status" value="1"/>
</dbReference>
<keyword evidence="4" id="KW-1185">Reference proteome</keyword>